<evidence type="ECO:0000313" key="3">
    <source>
        <dbReference type="Proteomes" id="UP000299102"/>
    </source>
</evidence>
<gene>
    <name evidence="2" type="ORF">EVAR_46210_1</name>
</gene>
<keyword evidence="3" id="KW-1185">Reference proteome</keyword>
<dbReference type="EMBL" id="BGZK01000539">
    <property type="protein sequence ID" value="GBP49192.1"/>
    <property type="molecule type" value="Genomic_DNA"/>
</dbReference>
<accession>A0A4C1WFB4</accession>
<protein>
    <submittedName>
        <fullName evidence="2">Uncharacterized protein</fullName>
    </submittedName>
</protein>
<reference evidence="2 3" key="1">
    <citation type="journal article" date="2019" name="Commun. Biol.">
        <title>The bagworm genome reveals a unique fibroin gene that provides high tensile strength.</title>
        <authorList>
            <person name="Kono N."/>
            <person name="Nakamura H."/>
            <person name="Ohtoshi R."/>
            <person name="Tomita M."/>
            <person name="Numata K."/>
            <person name="Arakawa K."/>
        </authorList>
    </citation>
    <scope>NUCLEOTIDE SEQUENCE [LARGE SCALE GENOMIC DNA]</scope>
</reference>
<proteinExistence type="predicted"/>
<evidence type="ECO:0000313" key="2">
    <source>
        <dbReference type="EMBL" id="GBP49192.1"/>
    </source>
</evidence>
<feature type="transmembrane region" description="Helical" evidence="1">
    <location>
        <begin position="75"/>
        <end position="93"/>
    </location>
</feature>
<name>A0A4C1WFB4_EUMVA</name>
<keyword evidence="1" id="KW-1133">Transmembrane helix</keyword>
<keyword evidence="1" id="KW-0472">Membrane</keyword>
<dbReference type="AlphaFoldDB" id="A0A4C1WFB4"/>
<evidence type="ECO:0000256" key="1">
    <source>
        <dbReference type="SAM" id="Phobius"/>
    </source>
</evidence>
<sequence length="101" mass="10890">MYTTAAVKAALVKRSVASIPLVPLRYSSWVVIDSRPVRSAPVVQQHVRVHGGLRLPPWAAGATSTAPFHFKMPEIFVTSIALTGAVVVLRVVITTSDGYHI</sequence>
<keyword evidence="1" id="KW-0812">Transmembrane</keyword>
<comment type="caution">
    <text evidence="2">The sequence shown here is derived from an EMBL/GenBank/DDBJ whole genome shotgun (WGS) entry which is preliminary data.</text>
</comment>
<dbReference type="Proteomes" id="UP000299102">
    <property type="component" value="Unassembled WGS sequence"/>
</dbReference>
<organism evidence="2 3">
    <name type="scientific">Eumeta variegata</name>
    <name type="common">Bagworm moth</name>
    <name type="synonym">Eumeta japonica</name>
    <dbReference type="NCBI Taxonomy" id="151549"/>
    <lineage>
        <taxon>Eukaryota</taxon>
        <taxon>Metazoa</taxon>
        <taxon>Ecdysozoa</taxon>
        <taxon>Arthropoda</taxon>
        <taxon>Hexapoda</taxon>
        <taxon>Insecta</taxon>
        <taxon>Pterygota</taxon>
        <taxon>Neoptera</taxon>
        <taxon>Endopterygota</taxon>
        <taxon>Lepidoptera</taxon>
        <taxon>Glossata</taxon>
        <taxon>Ditrysia</taxon>
        <taxon>Tineoidea</taxon>
        <taxon>Psychidae</taxon>
        <taxon>Oiketicinae</taxon>
        <taxon>Eumeta</taxon>
    </lineage>
</organism>